<dbReference type="EMBL" id="DVLC01000080">
    <property type="protein sequence ID" value="HIT47052.1"/>
    <property type="molecule type" value="Genomic_DNA"/>
</dbReference>
<gene>
    <name evidence="2" type="ORF">IAC35_04250</name>
</gene>
<dbReference type="Pfam" id="PF19765">
    <property type="entry name" value="DUF6252"/>
    <property type="match status" value="1"/>
</dbReference>
<evidence type="ECO:0000313" key="3">
    <source>
        <dbReference type="Proteomes" id="UP000886881"/>
    </source>
</evidence>
<evidence type="ECO:0000313" key="2">
    <source>
        <dbReference type="EMBL" id="HIT47052.1"/>
    </source>
</evidence>
<accession>A0A9D1GPD7</accession>
<feature type="chain" id="PRO_5039257791" description="Lipoprotein" evidence="1">
    <location>
        <begin position="22"/>
        <end position="187"/>
    </location>
</feature>
<evidence type="ECO:0000256" key="1">
    <source>
        <dbReference type="SAM" id="SignalP"/>
    </source>
</evidence>
<sequence>MRIRCLIPLLLASVMVLTSMSQCRKEDPGQVSNRVQARIDGVMYGRGNESYTSGRRPVLTGSEEGFRFQFSTTLYPAGVEDTDELWREEVTLKLYVRGTSAIELDRPYPLGGSDGDHGLINKIVWEVDESGSSGRNYDFVSTEGSVVFTARSERSVSGTFEFTAVRADTGDAVKVEDGVFENLLILQ</sequence>
<evidence type="ECO:0008006" key="4">
    <source>
        <dbReference type="Google" id="ProtNLM"/>
    </source>
</evidence>
<dbReference type="InterPro" id="IPR046219">
    <property type="entry name" value="DUF6252"/>
</dbReference>
<feature type="signal peptide" evidence="1">
    <location>
        <begin position="1"/>
        <end position="21"/>
    </location>
</feature>
<organism evidence="2 3">
    <name type="scientific">Candidatus Cryptobacteroides merdipullorum</name>
    <dbReference type="NCBI Taxonomy" id="2840771"/>
    <lineage>
        <taxon>Bacteria</taxon>
        <taxon>Pseudomonadati</taxon>
        <taxon>Bacteroidota</taxon>
        <taxon>Bacteroidia</taxon>
        <taxon>Bacteroidales</taxon>
        <taxon>Candidatus Cryptobacteroides</taxon>
    </lineage>
</organism>
<comment type="caution">
    <text evidence="2">The sequence shown here is derived from an EMBL/GenBank/DDBJ whole genome shotgun (WGS) entry which is preliminary data.</text>
</comment>
<reference evidence="2" key="2">
    <citation type="journal article" date="2021" name="PeerJ">
        <title>Extensive microbial diversity within the chicken gut microbiome revealed by metagenomics and culture.</title>
        <authorList>
            <person name="Gilroy R."/>
            <person name="Ravi A."/>
            <person name="Getino M."/>
            <person name="Pursley I."/>
            <person name="Horton D.L."/>
            <person name="Alikhan N.F."/>
            <person name="Baker D."/>
            <person name="Gharbi K."/>
            <person name="Hall N."/>
            <person name="Watson M."/>
            <person name="Adriaenssens E.M."/>
            <person name="Foster-Nyarko E."/>
            <person name="Jarju S."/>
            <person name="Secka A."/>
            <person name="Antonio M."/>
            <person name="Oren A."/>
            <person name="Chaudhuri R.R."/>
            <person name="La Ragione R."/>
            <person name="Hildebrand F."/>
            <person name="Pallen M.J."/>
        </authorList>
    </citation>
    <scope>NUCLEOTIDE SEQUENCE</scope>
    <source>
        <strain evidence="2">ChiHecec2B26-709</strain>
    </source>
</reference>
<reference evidence="2" key="1">
    <citation type="submission" date="2020-10" db="EMBL/GenBank/DDBJ databases">
        <authorList>
            <person name="Gilroy R."/>
        </authorList>
    </citation>
    <scope>NUCLEOTIDE SEQUENCE</scope>
    <source>
        <strain evidence="2">ChiHecec2B26-709</strain>
    </source>
</reference>
<dbReference type="Proteomes" id="UP000886881">
    <property type="component" value="Unassembled WGS sequence"/>
</dbReference>
<dbReference type="AlphaFoldDB" id="A0A9D1GPD7"/>
<proteinExistence type="predicted"/>
<protein>
    <recommendedName>
        <fullName evidence="4">Lipoprotein</fullName>
    </recommendedName>
</protein>
<name>A0A9D1GPD7_9BACT</name>
<keyword evidence="1" id="KW-0732">Signal</keyword>